<dbReference type="Proteomes" id="UP000232227">
    <property type="component" value="Chromosome"/>
</dbReference>
<keyword evidence="6 8" id="KW-0378">Hydrolase</keyword>
<dbReference type="Pfam" id="PF03167">
    <property type="entry name" value="UDG"/>
    <property type="match status" value="1"/>
</dbReference>
<dbReference type="NCBIfam" id="NF003589">
    <property type="entry name" value="PRK05254.1-2"/>
    <property type="match status" value="1"/>
</dbReference>
<dbReference type="PROSITE" id="PS00130">
    <property type="entry name" value="U_DNA_GLYCOSYLASE"/>
    <property type="match status" value="1"/>
</dbReference>
<dbReference type="GO" id="GO:0097510">
    <property type="term" value="P:base-excision repair, AP site formation via deaminated base removal"/>
    <property type="evidence" value="ECO:0007669"/>
    <property type="project" value="TreeGrafter"/>
</dbReference>
<evidence type="ECO:0000256" key="8">
    <source>
        <dbReference type="HAMAP-Rule" id="MF_00148"/>
    </source>
</evidence>
<keyword evidence="11" id="KW-1185">Reference proteome</keyword>
<organism evidence="10 11">
    <name type="scientific">Mesoplasma lactucae ATCC 49193</name>
    <dbReference type="NCBI Taxonomy" id="81460"/>
    <lineage>
        <taxon>Bacteria</taxon>
        <taxon>Bacillati</taxon>
        <taxon>Mycoplasmatota</taxon>
        <taxon>Mollicutes</taxon>
        <taxon>Entomoplasmatales</taxon>
        <taxon>Entomoplasmataceae</taxon>
        <taxon>Mesoplasma</taxon>
    </lineage>
</organism>
<dbReference type="NCBIfam" id="NF003588">
    <property type="entry name" value="PRK05254.1-1"/>
    <property type="match status" value="1"/>
</dbReference>
<dbReference type="OrthoDB" id="9804372at2"/>
<dbReference type="CDD" id="cd10027">
    <property type="entry name" value="UDG-F1-like"/>
    <property type="match status" value="1"/>
</dbReference>
<dbReference type="RefSeq" id="WP_096862960.1">
    <property type="nucleotide sequence ID" value="NZ_CP023668.1"/>
</dbReference>
<dbReference type="KEGG" id="mlac:CP520_02950"/>
<reference evidence="10 11" key="1">
    <citation type="submission" date="2017-09" db="EMBL/GenBank/DDBJ databases">
        <title>SPAdes assembly of the Mesoplasma lactucae genome.</title>
        <authorList>
            <person name="Knight T.F."/>
            <person name="Rubinstein R."/>
            <person name="Citino T."/>
        </authorList>
    </citation>
    <scope>NUCLEOTIDE SEQUENCE [LARGE SCALE GENOMIC DNA]</scope>
    <source>
        <strain evidence="10 11">831-C4</strain>
    </source>
</reference>
<dbReference type="InterPro" id="IPR005122">
    <property type="entry name" value="Uracil-DNA_glycosylase-like"/>
</dbReference>
<evidence type="ECO:0000256" key="2">
    <source>
        <dbReference type="ARBA" id="ARBA00002631"/>
    </source>
</evidence>
<dbReference type="SMART" id="SM00986">
    <property type="entry name" value="UDG"/>
    <property type="match status" value="1"/>
</dbReference>
<dbReference type="PANTHER" id="PTHR11264:SF0">
    <property type="entry name" value="URACIL-DNA GLYCOSYLASE"/>
    <property type="match status" value="1"/>
</dbReference>
<comment type="similarity">
    <text evidence="3 8 9">Belongs to the uracil-DNA glycosylase (UDG) superfamily. UNG family.</text>
</comment>
<comment type="subcellular location">
    <subcellularLocation>
        <location evidence="8">Cytoplasm</location>
    </subcellularLocation>
</comment>
<dbReference type="HAMAP" id="MF_00148">
    <property type="entry name" value="UDG"/>
    <property type="match status" value="1"/>
</dbReference>
<dbReference type="SMART" id="SM00987">
    <property type="entry name" value="UreE_C"/>
    <property type="match status" value="1"/>
</dbReference>
<keyword evidence="7 8" id="KW-0234">DNA repair</keyword>
<name>A0A291IS31_9MOLU</name>
<keyword evidence="5 8" id="KW-0227">DNA damage</keyword>
<accession>A0A291IS31</accession>
<dbReference type="GO" id="GO:0004844">
    <property type="term" value="F:uracil DNA N-glycosylase activity"/>
    <property type="evidence" value="ECO:0007669"/>
    <property type="project" value="UniProtKB-UniRule"/>
</dbReference>
<sequence length="219" mass="25749">MKIPTGWEQFFKEEKQKPYFEELMKFLKNEYETKTIYPPKENIFTVFNLVKPEDVKVVLLGQDPYHGYNQANGIAFSTNDSKTPRSLANMFKELNNDLGIEHPSNDLTGWVKQGVFLLNTILTVREHEPLSHKNKGWEIFVLDLLNFLEQTNHNVLFCAFGNNAYEMYSKITNINSQDILRFGHPSPFSYERYFKNTKPYSAINNWLIEHNENPIDWSK</sequence>
<gene>
    <name evidence="8" type="primary">ung</name>
    <name evidence="10" type="ORF">CP520_02950</name>
</gene>
<dbReference type="InterPro" id="IPR036895">
    <property type="entry name" value="Uracil-DNA_glycosylase-like_sf"/>
</dbReference>
<evidence type="ECO:0000256" key="3">
    <source>
        <dbReference type="ARBA" id="ARBA00008184"/>
    </source>
</evidence>
<evidence type="ECO:0000256" key="9">
    <source>
        <dbReference type="RuleBase" id="RU003780"/>
    </source>
</evidence>
<dbReference type="SABIO-RK" id="A0A291IS31"/>
<dbReference type="PANTHER" id="PTHR11264">
    <property type="entry name" value="URACIL-DNA GLYCOSYLASE"/>
    <property type="match status" value="1"/>
</dbReference>
<evidence type="ECO:0000256" key="7">
    <source>
        <dbReference type="ARBA" id="ARBA00023204"/>
    </source>
</evidence>
<dbReference type="Gene3D" id="3.40.470.10">
    <property type="entry name" value="Uracil-DNA glycosylase-like domain"/>
    <property type="match status" value="1"/>
</dbReference>
<evidence type="ECO:0000313" key="11">
    <source>
        <dbReference type="Proteomes" id="UP000232227"/>
    </source>
</evidence>
<evidence type="ECO:0000256" key="5">
    <source>
        <dbReference type="ARBA" id="ARBA00022763"/>
    </source>
</evidence>
<dbReference type="NCBIfam" id="TIGR00628">
    <property type="entry name" value="ung"/>
    <property type="match status" value="1"/>
</dbReference>
<dbReference type="EC" id="3.2.2.27" evidence="4 8"/>
<dbReference type="InterPro" id="IPR002043">
    <property type="entry name" value="UDG_fam1"/>
</dbReference>
<evidence type="ECO:0000256" key="6">
    <source>
        <dbReference type="ARBA" id="ARBA00022801"/>
    </source>
</evidence>
<dbReference type="EMBL" id="CP023668">
    <property type="protein sequence ID" value="ATG97672.1"/>
    <property type="molecule type" value="Genomic_DNA"/>
</dbReference>
<dbReference type="SUPFAM" id="SSF52141">
    <property type="entry name" value="Uracil-DNA glycosylase-like"/>
    <property type="match status" value="1"/>
</dbReference>
<evidence type="ECO:0000313" key="10">
    <source>
        <dbReference type="EMBL" id="ATG97672.1"/>
    </source>
</evidence>
<protein>
    <recommendedName>
        <fullName evidence="4 8">Uracil-DNA glycosylase</fullName>
        <shortName evidence="8">UDG</shortName>
        <ecNumber evidence="4 8">3.2.2.27</ecNumber>
    </recommendedName>
</protein>
<comment type="catalytic activity">
    <reaction evidence="1 8 9">
        <text>Hydrolyzes single-stranded DNA or mismatched double-stranded DNA and polynucleotides, releasing free uracil.</text>
        <dbReference type="EC" id="3.2.2.27"/>
    </reaction>
</comment>
<dbReference type="AlphaFoldDB" id="A0A291IS31"/>
<comment type="function">
    <text evidence="2 8 9">Excises uracil residues from the DNA which can arise as a result of misincorporation of dUMP residues by DNA polymerase or due to deamination of cytosine.</text>
</comment>
<feature type="active site" description="Proton acceptor" evidence="8">
    <location>
        <position position="63"/>
    </location>
</feature>
<proteinExistence type="inferred from homology"/>
<dbReference type="InterPro" id="IPR018085">
    <property type="entry name" value="Ura-DNA_Glyclase_AS"/>
</dbReference>
<keyword evidence="8" id="KW-0963">Cytoplasm</keyword>
<dbReference type="NCBIfam" id="NF003592">
    <property type="entry name" value="PRK05254.1-5"/>
    <property type="match status" value="1"/>
</dbReference>
<evidence type="ECO:0000256" key="4">
    <source>
        <dbReference type="ARBA" id="ARBA00012030"/>
    </source>
</evidence>
<dbReference type="GO" id="GO:0005737">
    <property type="term" value="C:cytoplasm"/>
    <property type="evidence" value="ECO:0007669"/>
    <property type="project" value="UniProtKB-SubCell"/>
</dbReference>
<evidence type="ECO:0000256" key="1">
    <source>
        <dbReference type="ARBA" id="ARBA00001400"/>
    </source>
</evidence>